<reference evidence="2" key="1">
    <citation type="submission" date="2016-10" db="EMBL/GenBank/DDBJ databases">
        <authorList>
            <person name="Varghese N."/>
            <person name="Submissions S."/>
        </authorList>
    </citation>
    <scope>NUCLEOTIDE SEQUENCE [LARGE SCALE GENOMIC DNA]</scope>
    <source>
        <strain evidence="2">DSM 1565</strain>
    </source>
</reference>
<evidence type="ECO:0000313" key="2">
    <source>
        <dbReference type="Proteomes" id="UP000199423"/>
    </source>
</evidence>
<proteinExistence type="predicted"/>
<dbReference type="AlphaFoldDB" id="A0A1I7NEY3"/>
<organism evidence="1 2">
    <name type="scientific">Hyphomicrobium facile</name>
    <dbReference type="NCBI Taxonomy" id="51670"/>
    <lineage>
        <taxon>Bacteria</taxon>
        <taxon>Pseudomonadati</taxon>
        <taxon>Pseudomonadota</taxon>
        <taxon>Alphaproteobacteria</taxon>
        <taxon>Hyphomicrobiales</taxon>
        <taxon>Hyphomicrobiaceae</taxon>
        <taxon>Hyphomicrobium</taxon>
    </lineage>
</organism>
<dbReference type="EMBL" id="FPCH01000002">
    <property type="protein sequence ID" value="SFV33237.1"/>
    <property type="molecule type" value="Genomic_DNA"/>
</dbReference>
<dbReference type="STRING" id="51670.SAMN04488557_1887"/>
<sequence length="302" mass="32475">MQISSILNAVRRDIAGANLYWLALVESGCILVEREASFFPIGDWQLPHKSELQARVAEIGTWTDQSLHAFAAMARVQIDDAARLWIRAAAIAEGAPSPAPLLAASRSNAGVAHIILGNAHEARHAFRTAEEGWRLVIAGIATLDVPMTGATSFHFRLATKVPHALIEPRRQRYRQLAEAALAITRFNLLIVDAGDPASESVTLQARDLTAMLKDILGPGSPEVRLLATPAEPATDASVFSSYAAKAADFAHRQNTLSTALSEDCATLEAAVALTALLGPQTFSAVRHLRKTEKARSEIGMPH</sequence>
<dbReference type="Proteomes" id="UP000199423">
    <property type="component" value="Unassembled WGS sequence"/>
</dbReference>
<gene>
    <name evidence="1" type="ORF">SAMN04488557_1887</name>
</gene>
<protein>
    <submittedName>
        <fullName evidence="1">Uncharacterized protein</fullName>
    </submittedName>
</protein>
<evidence type="ECO:0000313" key="1">
    <source>
        <dbReference type="EMBL" id="SFV33237.1"/>
    </source>
</evidence>
<keyword evidence="2" id="KW-1185">Reference proteome</keyword>
<accession>A0A1I7NEY3</accession>
<name>A0A1I7NEY3_9HYPH</name>